<evidence type="ECO:0000256" key="4">
    <source>
        <dbReference type="ARBA" id="ARBA00023186"/>
    </source>
</evidence>
<dbReference type="InterPro" id="IPR050435">
    <property type="entry name" value="MZM1/LYRM7"/>
</dbReference>
<accession>A0AAJ7JB47</accession>
<dbReference type="RefSeq" id="XP_017889272.1">
    <property type="nucleotide sequence ID" value="XM_018033783.2"/>
</dbReference>
<sequence length="124" mass="14335">MGDNLRREVLNIFKRLHRTRMKTFQDDDFALQVIRNKINEEYKKCKTVSNPAAIQELNKFAEEVEHELRTTVIQAVEKESGTFELRIQPDTLVDNAVFEEKPKDCKGGLRSDKDDTNPKNVAGK</sequence>
<dbReference type="GO" id="GO:0005759">
    <property type="term" value="C:mitochondrial matrix"/>
    <property type="evidence" value="ECO:0007669"/>
    <property type="project" value="UniProtKB-SubCell"/>
</dbReference>
<evidence type="ECO:0000256" key="2">
    <source>
        <dbReference type="ARBA" id="ARBA00009508"/>
    </source>
</evidence>
<dbReference type="GO" id="GO:0034551">
    <property type="term" value="P:mitochondrial respiratory chain complex III assembly"/>
    <property type="evidence" value="ECO:0007669"/>
    <property type="project" value="InterPro"/>
</dbReference>
<keyword evidence="3" id="KW-0496">Mitochondrion</keyword>
<organism evidence="6 7">
    <name type="scientific">Ceratina calcarata</name>
    <dbReference type="NCBI Taxonomy" id="156304"/>
    <lineage>
        <taxon>Eukaryota</taxon>
        <taxon>Metazoa</taxon>
        <taxon>Ecdysozoa</taxon>
        <taxon>Arthropoda</taxon>
        <taxon>Hexapoda</taxon>
        <taxon>Insecta</taxon>
        <taxon>Pterygota</taxon>
        <taxon>Neoptera</taxon>
        <taxon>Endopterygota</taxon>
        <taxon>Hymenoptera</taxon>
        <taxon>Apocrita</taxon>
        <taxon>Aculeata</taxon>
        <taxon>Apoidea</taxon>
        <taxon>Anthophila</taxon>
        <taxon>Apidae</taxon>
        <taxon>Ceratina</taxon>
        <taxon>Zadontomerus</taxon>
    </lineage>
</organism>
<dbReference type="PANTHER" id="PTHR46749">
    <property type="entry name" value="COMPLEX III ASSEMBLY FACTOR LYRM7"/>
    <property type="match status" value="1"/>
</dbReference>
<evidence type="ECO:0000256" key="1">
    <source>
        <dbReference type="ARBA" id="ARBA00004305"/>
    </source>
</evidence>
<dbReference type="GeneID" id="108630468"/>
<comment type="similarity">
    <text evidence="2">Belongs to the complex I LYR family.</text>
</comment>
<dbReference type="Proteomes" id="UP000694925">
    <property type="component" value="Unplaced"/>
</dbReference>
<keyword evidence="6" id="KW-1185">Reference proteome</keyword>
<dbReference type="GO" id="GO:0044183">
    <property type="term" value="F:protein folding chaperone"/>
    <property type="evidence" value="ECO:0007669"/>
    <property type="project" value="TreeGrafter"/>
</dbReference>
<dbReference type="KEGG" id="ccal:108630468"/>
<evidence type="ECO:0000313" key="6">
    <source>
        <dbReference type="Proteomes" id="UP000694925"/>
    </source>
</evidence>
<proteinExistence type="inferred from homology"/>
<feature type="compositionally biased region" description="Basic and acidic residues" evidence="5">
    <location>
        <begin position="103"/>
        <end position="117"/>
    </location>
</feature>
<dbReference type="PANTHER" id="PTHR46749:SF1">
    <property type="entry name" value="COMPLEX III ASSEMBLY FACTOR LYRM7"/>
    <property type="match status" value="1"/>
</dbReference>
<feature type="region of interest" description="Disordered" evidence="5">
    <location>
        <begin position="103"/>
        <end position="124"/>
    </location>
</feature>
<comment type="subcellular location">
    <subcellularLocation>
        <location evidence="1">Mitochondrion matrix</location>
    </subcellularLocation>
</comment>
<dbReference type="AlphaFoldDB" id="A0AAJ7JB47"/>
<evidence type="ECO:0000256" key="3">
    <source>
        <dbReference type="ARBA" id="ARBA00023128"/>
    </source>
</evidence>
<name>A0AAJ7JB47_9HYME</name>
<gene>
    <name evidence="7" type="primary">LOC108630468</name>
</gene>
<dbReference type="CDD" id="cd20267">
    <property type="entry name" value="Complex1_LYR_LYRM7"/>
    <property type="match status" value="1"/>
</dbReference>
<reference evidence="7" key="1">
    <citation type="submission" date="2025-08" db="UniProtKB">
        <authorList>
            <consortium name="RefSeq"/>
        </authorList>
    </citation>
    <scope>IDENTIFICATION</scope>
    <source>
        <tissue evidence="7">Whole body</tissue>
    </source>
</reference>
<dbReference type="InterPro" id="IPR045298">
    <property type="entry name" value="Complex1_LYR_LYRM7"/>
</dbReference>
<keyword evidence="4" id="KW-0143">Chaperone</keyword>
<evidence type="ECO:0000256" key="5">
    <source>
        <dbReference type="SAM" id="MobiDB-lite"/>
    </source>
</evidence>
<evidence type="ECO:0000313" key="7">
    <source>
        <dbReference type="RefSeq" id="XP_017889272.1"/>
    </source>
</evidence>
<protein>
    <submittedName>
        <fullName evidence="7">Complex III assembly factor LYRM7 isoform X1</fullName>
    </submittedName>
</protein>